<keyword evidence="3" id="KW-0560">Oxidoreductase</keyword>
<dbReference type="GO" id="GO:0005737">
    <property type="term" value="C:cytoplasm"/>
    <property type="evidence" value="ECO:0007669"/>
    <property type="project" value="TreeGrafter"/>
</dbReference>
<evidence type="ECO:0000256" key="1">
    <source>
        <dbReference type="ARBA" id="ARBA00006484"/>
    </source>
</evidence>
<reference evidence="5" key="1">
    <citation type="journal article" date="2013" name="Genome Announc.">
        <title>Draft genome sequence of the ascomycete Phaeoacremonium aleophilum strain UCR-PA7, a causal agent of the esca disease complex in grapevines.</title>
        <authorList>
            <person name="Blanco-Ulate B."/>
            <person name="Rolshausen P."/>
            <person name="Cantu D."/>
        </authorList>
    </citation>
    <scope>NUCLEOTIDE SEQUENCE [LARGE SCALE GENOMIC DNA]</scope>
    <source>
        <strain evidence="5">UCR-PA7</strain>
    </source>
</reference>
<dbReference type="SUPFAM" id="SSF51735">
    <property type="entry name" value="NAD(P)-binding Rossmann-fold domains"/>
    <property type="match status" value="1"/>
</dbReference>
<accession>R8BGK8</accession>
<protein>
    <submittedName>
        <fullName evidence="4">Putative aflatoxin biosynthesis ketoreductase nor-1 protein</fullName>
    </submittedName>
</protein>
<dbReference type="AlphaFoldDB" id="R8BGK8"/>
<dbReference type="InterPro" id="IPR002347">
    <property type="entry name" value="SDR_fam"/>
</dbReference>
<keyword evidence="5" id="KW-1185">Reference proteome</keyword>
<dbReference type="CDD" id="cd05325">
    <property type="entry name" value="carb_red_sniffer_like_SDR_c"/>
    <property type="match status" value="1"/>
</dbReference>
<evidence type="ECO:0000313" key="5">
    <source>
        <dbReference type="Proteomes" id="UP000014074"/>
    </source>
</evidence>
<evidence type="ECO:0000256" key="3">
    <source>
        <dbReference type="ARBA" id="ARBA00023002"/>
    </source>
</evidence>
<dbReference type="Pfam" id="PF00106">
    <property type="entry name" value="adh_short"/>
    <property type="match status" value="1"/>
</dbReference>
<dbReference type="Gene3D" id="3.40.50.720">
    <property type="entry name" value="NAD(P)-binding Rossmann-like Domain"/>
    <property type="match status" value="1"/>
</dbReference>
<keyword evidence="2" id="KW-0521">NADP</keyword>
<dbReference type="RefSeq" id="XP_007916785.1">
    <property type="nucleotide sequence ID" value="XM_007918594.1"/>
</dbReference>
<gene>
    <name evidence="4" type="ORF">UCRPA7_6053</name>
</gene>
<dbReference type="EMBL" id="KB933217">
    <property type="protein sequence ID" value="EON98424.1"/>
    <property type="molecule type" value="Genomic_DNA"/>
</dbReference>
<evidence type="ECO:0000313" key="4">
    <source>
        <dbReference type="EMBL" id="EON98424.1"/>
    </source>
</evidence>
<dbReference type="InterPro" id="IPR051468">
    <property type="entry name" value="Fungal_SecMetab_SDRs"/>
</dbReference>
<dbReference type="PANTHER" id="PTHR43544">
    <property type="entry name" value="SHORT-CHAIN DEHYDROGENASE/REDUCTASE"/>
    <property type="match status" value="1"/>
</dbReference>
<dbReference type="GeneID" id="19326671"/>
<proteinExistence type="inferred from homology"/>
<dbReference type="eggNOG" id="KOG1611">
    <property type="taxonomic scope" value="Eukaryota"/>
</dbReference>
<dbReference type="OrthoDB" id="9876299at2759"/>
<dbReference type="InterPro" id="IPR036291">
    <property type="entry name" value="NAD(P)-bd_dom_sf"/>
</dbReference>
<dbReference type="KEGG" id="tmn:UCRPA7_6053"/>
<evidence type="ECO:0000256" key="2">
    <source>
        <dbReference type="ARBA" id="ARBA00022857"/>
    </source>
</evidence>
<dbReference type="Proteomes" id="UP000014074">
    <property type="component" value="Unassembled WGS sequence"/>
</dbReference>
<dbReference type="PRINTS" id="PR00081">
    <property type="entry name" value="GDHRDH"/>
</dbReference>
<dbReference type="HOGENOM" id="CLU_010194_9_1_1"/>
<sequence length="256" mass="27227">MSTTPKTYLITGANRGIGKGFVEMLLQRPGTTVIATARDPAKAVTSLNELPKATGSRLLIVKLDAQVDADAARAVSQLRQEHSVTSIDVVIANAGISHSGAPVIQNSAEALRDHFNINTIGPVTLFQAVYPLLKASLTRNPIFLPISTMIGSIGCQESLSALPATFCPYGASKAALNWIVSRIHYEEPWLTTWAAHPGLVLTDMVAILTSQGVDPTSIAAISVETSVSGILRQVDEGTREKHGGKLRSHDGTTLPW</sequence>
<name>R8BGK8_PHAM7</name>
<dbReference type="GO" id="GO:0016491">
    <property type="term" value="F:oxidoreductase activity"/>
    <property type="evidence" value="ECO:0007669"/>
    <property type="project" value="UniProtKB-KW"/>
</dbReference>
<organism evidence="4 5">
    <name type="scientific">Phaeoacremonium minimum (strain UCR-PA7)</name>
    <name type="common">Esca disease fungus</name>
    <name type="synonym">Togninia minima</name>
    <dbReference type="NCBI Taxonomy" id="1286976"/>
    <lineage>
        <taxon>Eukaryota</taxon>
        <taxon>Fungi</taxon>
        <taxon>Dikarya</taxon>
        <taxon>Ascomycota</taxon>
        <taxon>Pezizomycotina</taxon>
        <taxon>Sordariomycetes</taxon>
        <taxon>Sordariomycetidae</taxon>
        <taxon>Togniniales</taxon>
        <taxon>Togniniaceae</taxon>
        <taxon>Phaeoacremonium</taxon>
    </lineage>
</organism>
<comment type="similarity">
    <text evidence="1">Belongs to the short-chain dehydrogenases/reductases (SDR) family.</text>
</comment>
<dbReference type="PANTHER" id="PTHR43544:SF7">
    <property type="entry name" value="NADB-LER2"/>
    <property type="match status" value="1"/>
</dbReference>